<organism evidence="1 2">
    <name type="scientific">Trifolium pratense</name>
    <name type="common">Red clover</name>
    <dbReference type="NCBI Taxonomy" id="57577"/>
    <lineage>
        <taxon>Eukaryota</taxon>
        <taxon>Viridiplantae</taxon>
        <taxon>Streptophyta</taxon>
        <taxon>Embryophyta</taxon>
        <taxon>Tracheophyta</taxon>
        <taxon>Spermatophyta</taxon>
        <taxon>Magnoliopsida</taxon>
        <taxon>eudicotyledons</taxon>
        <taxon>Gunneridae</taxon>
        <taxon>Pentapetalae</taxon>
        <taxon>rosids</taxon>
        <taxon>fabids</taxon>
        <taxon>Fabales</taxon>
        <taxon>Fabaceae</taxon>
        <taxon>Papilionoideae</taxon>
        <taxon>50 kb inversion clade</taxon>
        <taxon>NPAAA clade</taxon>
        <taxon>Hologalegina</taxon>
        <taxon>IRL clade</taxon>
        <taxon>Trifolieae</taxon>
        <taxon>Trifolium</taxon>
    </lineage>
</organism>
<gene>
    <name evidence="1" type="ORF">MILVUS5_LOCUS4739</name>
</gene>
<evidence type="ECO:0000313" key="1">
    <source>
        <dbReference type="EMBL" id="CAJ2633688.1"/>
    </source>
</evidence>
<evidence type="ECO:0000313" key="2">
    <source>
        <dbReference type="Proteomes" id="UP001177021"/>
    </source>
</evidence>
<comment type="caution">
    <text evidence="1">The sequence shown here is derived from an EMBL/GenBank/DDBJ whole genome shotgun (WGS) entry which is preliminary data.</text>
</comment>
<reference evidence="1" key="1">
    <citation type="submission" date="2023-10" db="EMBL/GenBank/DDBJ databases">
        <authorList>
            <person name="Rodriguez Cubillos JULIANA M."/>
            <person name="De Vega J."/>
        </authorList>
    </citation>
    <scope>NUCLEOTIDE SEQUENCE</scope>
</reference>
<proteinExistence type="predicted"/>
<keyword evidence="2" id="KW-1185">Reference proteome</keyword>
<accession>A0ACB0IP51</accession>
<sequence>MCCSKRICKILDVASEVARTNGLDCITLEGDQEKSLVDVQNQIEQLKASSIAMKKAEMGTDLIDHLTPEENKLLSDLNPEIKDIKEKFVACKTDLIEKMANANVSNYVNNDITLAVLSKLPLKSLFRFSCVHKSWSLLFENSLFMSMFRRNFLSNNCSYYNDTSLILHHITPLYYNEKFEFELCSLVGQRFENKNPLNWPIPITEYPIDFNLYGFSNVKGVLCFEDKVGFDGIRSLEEVGKIVFWNPTTGEFKITPPSPFVSEPPGCYPQLRLHGFGYDQSTGDYKVIRHISFSLLSETDEVGKDPCHPPLWETYSLKNNSWRKVDQDMPTQYHGSVGVQVYMDGACHWWGEGETPNEVHLVSFFLSNDVYEKTSIPTNMDGGTDTRVMFRHLDVLNGSIAWISNYAQANTFHISILGEIGVKESWTKLFIVEPSSFVEHPIGMGKNGSIFFRKKDDELVWFSLTTHEIEELGVKGGRSCKTIVYKESFLQIEM</sequence>
<dbReference type="EMBL" id="CASHSV030000002">
    <property type="protein sequence ID" value="CAJ2633688.1"/>
    <property type="molecule type" value="Genomic_DNA"/>
</dbReference>
<dbReference type="Proteomes" id="UP001177021">
    <property type="component" value="Unassembled WGS sequence"/>
</dbReference>
<protein>
    <submittedName>
        <fullName evidence="1">Uncharacterized protein</fullName>
    </submittedName>
</protein>
<name>A0ACB0IP51_TRIPR</name>